<reference evidence="2" key="1">
    <citation type="submission" date="2016-11" db="UniProtKB">
        <authorList>
            <consortium name="WormBaseParasite"/>
        </authorList>
    </citation>
    <scope>IDENTIFICATION</scope>
</reference>
<keyword evidence="1" id="KW-1185">Reference proteome</keyword>
<protein>
    <submittedName>
        <fullName evidence="2">HEME_HALOPEROXIDASE domain-containing protein</fullName>
    </submittedName>
</protein>
<evidence type="ECO:0000313" key="1">
    <source>
        <dbReference type="Proteomes" id="UP000095282"/>
    </source>
</evidence>
<sequence length="341" mass="38600">MRRNKKKRNDWMEWKRESKRDSNDFSNCRQRSLLITASDATMSRQFFLFLLFQVFIDNVLGRAPFVRDRPRGLGLLQLPTGMTDERSGPFFPGLYIAGDKAGQKPQTVPDVSLPGQTASFTGRYSYFCRRIIQFFDTTIENLDPLSTRSLTCFPQFTPKILSTPGVPDSLSMYVSVLFKSSLFLLLFTLNHVFVQGVNNHGLNVRKNFDAFADAPLSSSDGMYQPFLTAASVGAEYDASKIREVSGNFNLPIPGLNELFDFDGRFMVKGGGNGILNSAMEFPLTLTDPNERAPYTFKYLNFMADRHMHYGHVVPNVNLFVVGKDKIMDRLMQNRLNPTMIG</sequence>
<dbReference type="WBParaSite" id="Csp11.Scaffold530.g3151.t2">
    <property type="protein sequence ID" value="Csp11.Scaffold530.g3151.t2"/>
    <property type="gene ID" value="Csp11.Scaffold530.g3151"/>
</dbReference>
<organism evidence="1 2">
    <name type="scientific">Caenorhabditis tropicalis</name>
    <dbReference type="NCBI Taxonomy" id="1561998"/>
    <lineage>
        <taxon>Eukaryota</taxon>
        <taxon>Metazoa</taxon>
        <taxon>Ecdysozoa</taxon>
        <taxon>Nematoda</taxon>
        <taxon>Chromadorea</taxon>
        <taxon>Rhabditida</taxon>
        <taxon>Rhabditina</taxon>
        <taxon>Rhabditomorpha</taxon>
        <taxon>Rhabditoidea</taxon>
        <taxon>Rhabditidae</taxon>
        <taxon>Peloderinae</taxon>
        <taxon>Caenorhabditis</taxon>
    </lineage>
</organism>
<evidence type="ECO:0000313" key="2">
    <source>
        <dbReference type="WBParaSite" id="Csp11.Scaffold530.g3151.t2"/>
    </source>
</evidence>
<dbReference type="Proteomes" id="UP000095282">
    <property type="component" value="Unplaced"/>
</dbReference>
<dbReference type="AlphaFoldDB" id="A0A1I7T7F9"/>
<name>A0A1I7T7F9_9PELO</name>
<proteinExistence type="predicted"/>
<accession>A0A1I7T7F9</accession>